<dbReference type="GO" id="GO:0005737">
    <property type="term" value="C:cytoplasm"/>
    <property type="evidence" value="ECO:0007669"/>
    <property type="project" value="EnsemblFungi"/>
</dbReference>
<name>A0A1E4RSP1_9ASCO</name>
<evidence type="ECO:0000256" key="4">
    <source>
        <dbReference type="SAM" id="MobiDB-lite"/>
    </source>
</evidence>
<evidence type="ECO:0000259" key="5">
    <source>
        <dbReference type="PROSITE" id="PS50984"/>
    </source>
</evidence>
<dbReference type="Gene3D" id="3.30.2350.20">
    <property type="entry name" value="TruD, catalytic domain"/>
    <property type="match status" value="2"/>
</dbReference>
<feature type="region of interest" description="Disordered" evidence="4">
    <location>
        <begin position="1"/>
        <end position="21"/>
    </location>
</feature>
<gene>
    <name evidence="6" type="ORF">HYPBUDRAFT_4135</name>
</gene>
<dbReference type="AlphaFoldDB" id="A0A1E4RSP1"/>
<evidence type="ECO:0000256" key="2">
    <source>
        <dbReference type="ARBA" id="ARBA00022694"/>
    </source>
</evidence>
<evidence type="ECO:0000313" key="7">
    <source>
        <dbReference type="Proteomes" id="UP000095085"/>
    </source>
</evidence>
<dbReference type="CDD" id="cd02576">
    <property type="entry name" value="PseudoU_synth_ScPUS7"/>
    <property type="match status" value="1"/>
</dbReference>
<dbReference type="InterPro" id="IPR020119">
    <property type="entry name" value="PsdUridine_synth_TruD_CS"/>
</dbReference>
<sequence length="695" mass="79104">MEETSNSIKRSLPAEPNSNEAFKKAKLSPAERAQKVVQEHDVGITQYVNEVNRAGGGFFGTIKQLYSDFLVNEVDLNDKVIHLEDEGIDLGKTKKERRMEQRQNDRADLQDKTPEEVSEIKEQLKTEKPKYTLSDEHREQLLSKITEEELKEIEELFSNGTNMETKTTFPDKQARGQLHQLLRVAFQGKLESATSPENTFKIMLSKNAPKSDRRRVQESINHVDENGVLNYGLGQFKKYLHFTVYKENRETMEVAHLISKFLRIPPKNINFSGTKDRRGVTCQRFSISKGKVARVSSLNKGLTNIVLGGFSYEDDYLKLGDLNGNEFTITVRDIKSFNPQDNIEDTVEKCFNSLKNNGFINYYGMQRFGTFSISTHVLGVHILNSDWKAAGELILSEQEIVTPDSVEARRIWAETSDPALALKSMPRRYTAETSILKALTNEKKGENGYSQNSYYKGIISIPRNLKLMYVHAYQSYIWNLVASKRFEMFGLEVQEGDLVIIDPEDKPKSEEAEDSDFEEDVATNNFIRAKPLTKEDVELGKYSIFDIVLPLPGFDILYPTNPQLKQVYIDSMAKDGLNPDKMGRKVRDFSLAGSYRKIMGKPKNLSYKIVNYKDDSAPLLRTDLEILRSKNEAKEKVEEATAIPRIIECSDSDADKKAVILTMQLGTSSYATMALREFMKADTARMSQNFNNTNS</sequence>
<dbReference type="PROSITE" id="PS01268">
    <property type="entry name" value="UPF0024"/>
    <property type="match status" value="1"/>
</dbReference>
<keyword evidence="2" id="KW-0819">tRNA processing</keyword>
<feature type="region of interest" description="Disordered" evidence="4">
    <location>
        <begin position="94"/>
        <end position="116"/>
    </location>
</feature>
<dbReference type="EMBL" id="KV454538">
    <property type="protein sequence ID" value="ODV70248.1"/>
    <property type="molecule type" value="Genomic_DNA"/>
</dbReference>
<dbReference type="RefSeq" id="XP_020079315.1">
    <property type="nucleotide sequence ID" value="XM_020223406.1"/>
</dbReference>
<accession>A0A1E4RSP1</accession>
<dbReference type="Proteomes" id="UP000095085">
    <property type="component" value="Unassembled WGS sequence"/>
</dbReference>
<dbReference type="InterPro" id="IPR042214">
    <property type="entry name" value="TruD_catalytic"/>
</dbReference>
<feature type="domain" description="TRUD" evidence="5">
    <location>
        <begin position="358"/>
        <end position="601"/>
    </location>
</feature>
<dbReference type="GO" id="GO:0009982">
    <property type="term" value="F:pseudouridine synthase activity"/>
    <property type="evidence" value="ECO:0007669"/>
    <property type="project" value="EnsemblFungi"/>
</dbReference>
<dbReference type="GO" id="GO:0031120">
    <property type="term" value="P:snRNA pseudouridine synthesis"/>
    <property type="evidence" value="ECO:0007669"/>
    <property type="project" value="EnsemblFungi"/>
</dbReference>
<protein>
    <submittedName>
        <fullName evidence="6">tRNA pseudouridine synthase D</fullName>
    </submittedName>
</protein>
<dbReference type="InterPro" id="IPR001656">
    <property type="entry name" value="PsdUridine_synth_TruD"/>
</dbReference>
<dbReference type="NCBIfam" id="TIGR00094">
    <property type="entry name" value="tRNA_TruD_broad"/>
    <property type="match status" value="1"/>
</dbReference>
<dbReference type="Pfam" id="PF01142">
    <property type="entry name" value="TruD"/>
    <property type="match status" value="1"/>
</dbReference>
<evidence type="ECO:0000256" key="1">
    <source>
        <dbReference type="ARBA" id="ARBA00007953"/>
    </source>
</evidence>
<evidence type="ECO:0000313" key="6">
    <source>
        <dbReference type="EMBL" id="ODV70248.1"/>
    </source>
</evidence>
<dbReference type="OrthoDB" id="447290at2759"/>
<keyword evidence="7" id="KW-1185">Reference proteome</keyword>
<dbReference type="STRING" id="984485.A0A1E4RSP1"/>
<dbReference type="PANTHER" id="PTHR13326:SF21">
    <property type="entry name" value="PSEUDOURIDYLATE SYNTHASE PUS7L"/>
    <property type="match status" value="1"/>
</dbReference>
<dbReference type="SUPFAM" id="SSF55120">
    <property type="entry name" value="Pseudouridine synthase"/>
    <property type="match status" value="1"/>
</dbReference>
<dbReference type="GO" id="GO:0003723">
    <property type="term" value="F:RNA binding"/>
    <property type="evidence" value="ECO:0007669"/>
    <property type="project" value="InterPro"/>
</dbReference>
<dbReference type="PIRSF" id="PIRSF037016">
    <property type="entry name" value="Pseudouridin_synth_euk_prd"/>
    <property type="match status" value="1"/>
</dbReference>
<dbReference type="GO" id="GO:0000455">
    <property type="term" value="P:enzyme-directed rRNA pseudouridine synthesis"/>
    <property type="evidence" value="ECO:0007669"/>
    <property type="project" value="EnsemblFungi"/>
</dbReference>
<keyword evidence="3" id="KW-0413">Isomerase</keyword>
<reference evidence="7" key="1">
    <citation type="submission" date="2016-05" db="EMBL/GenBank/DDBJ databases">
        <title>Comparative genomics of biotechnologically important yeasts.</title>
        <authorList>
            <consortium name="DOE Joint Genome Institute"/>
            <person name="Riley R."/>
            <person name="Haridas S."/>
            <person name="Wolfe K.H."/>
            <person name="Lopes M.R."/>
            <person name="Hittinger C.T."/>
            <person name="Goker M."/>
            <person name="Salamov A."/>
            <person name="Wisecaver J."/>
            <person name="Long T.M."/>
            <person name="Aerts A.L."/>
            <person name="Barry K."/>
            <person name="Choi C."/>
            <person name="Clum A."/>
            <person name="Coughlan A.Y."/>
            <person name="Deshpande S."/>
            <person name="Douglass A.P."/>
            <person name="Hanson S.J."/>
            <person name="Klenk H.-P."/>
            <person name="Labutti K."/>
            <person name="Lapidus A."/>
            <person name="Lindquist E."/>
            <person name="Lipzen A."/>
            <person name="Meier-Kolthoff J.P."/>
            <person name="Ohm R.A."/>
            <person name="Otillar R.P."/>
            <person name="Pangilinan J."/>
            <person name="Peng Y."/>
            <person name="Rokas A."/>
            <person name="Rosa C.A."/>
            <person name="Scheuner C."/>
            <person name="Sibirny A.A."/>
            <person name="Slot J.C."/>
            <person name="Stielow J.B."/>
            <person name="Sun H."/>
            <person name="Kurtzman C.P."/>
            <person name="Blackwell M."/>
            <person name="Grigoriev I.V."/>
            <person name="Jeffries T.W."/>
        </authorList>
    </citation>
    <scope>NUCLEOTIDE SEQUENCE [LARGE SCALE GENOMIC DNA]</scope>
    <source>
        <strain evidence="7">NRRL Y-1933</strain>
    </source>
</reference>
<dbReference type="PANTHER" id="PTHR13326">
    <property type="entry name" value="TRNA PSEUDOURIDINE SYNTHASE D"/>
    <property type="match status" value="1"/>
</dbReference>
<dbReference type="GO" id="GO:1990481">
    <property type="term" value="P:mRNA pseudouridine synthesis"/>
    <property type="evidence" value="ECO:0007669"/>
    <property type="project" value="EnsemblFungi"/>
</dbReference>
<dbReference type="GO" id="GO:0031429">
    <property type="term" value="C:box H/ACA snoRNP complex"/>
    <property type="evidence" value="ECO:0007669"/>
    <property type="project" value="EnsemblFungi"/>
</dbReference>
<evidence type="ECO:0000256" key="3">
    <source>
        <dbReference type="ARBA" id="ARBA00023235"/>
    </source>
</evidence>
<organism evidence="6 7">
    <name type="scientific">Hyphopichia burtonii NRRL Y-1933</name>
    <dbReference type="NCBI Taxonomy" id="984485"/>
    <lineage>
        <taxon>Eukaryota</taxon>
        <taxon>Fungi</taxon>
        <taxon>Dikarya</taxon>
        <taxon>Ascomycota</taxon>
        <taxon>Saccharomycotina</taxon>
        <taxon>Pichiomycetes</taxon>
        <taxon>Debaryomycetaceae</taxon>
        <taxon>Hyphopichia</taxon>
    </lineage>
</organism>
<dbReference type="GeneID" id="30997955"/>
<proteinExistence type="inferred from homology"/>
<comment type="similarity">
    <text evidence="1">Belongs to the pseudouridine synthase TruD family.</text>
</comment>
<dbReference type="GO" id="GO:0031119">
    <property type="term" value="P:tRNA pseudouridine synthesis"/>
    <property type="evidence" value="ECO:0007669"/>
    <property type="project" value="EnsemblFungi"/>
</dbReference>
<dbReference type="InterPro" id="IPR011760">
    <property type="entry name" value="PsdUridine_synth_TruD_insert"/>
</dbReference>
<dbReference type="PROSITE" id="PS50984">
    <property type="entry name" value="TRUD"/>
    <property type="match status" value="1"/>
</dbReference>
<dbReference type="InterPro" id="IPR020103">
    <property type="entry name" value="PsdUridine_synth_cat_dom_sf"/>
</dbReference>